<dbReference type="EMBL" id="CALSGD010001509">
    <property type="protein sequence ID" value="CAH6886184.1"/>
    <property type="molecule type" value="Genomic_DNA"/>
</dbReference>
<keyword evidence="2" id="KW-1185">Reference proteome</keyword>
<organism evidence="1 2">
    <name type="scientific">Phodopus roborovskii</name>
    <name type="common">Roborovski's desert hamster</name>
    <name type="synonym">Cricetulus roborovskii</name>
    <dbReference type="NCBI Taxonomy" id="109678"/>
    <lineage>
        <taxon>Eukaryota</taxon>
        <taxon>Metazoa</taxon>
        <taxon>Chordata</taxon>
        <taxon>Craniata</taxon>
        <taxon>Vertebrata</taxon>
        <taxon>Euteleostomi</taxon>
        <taxon>Mammalia</taxon>
        <taxon>Eutheria</taxon>
        <taxon>Euarchontoglires</taxon>
        <taxon>Glires</taxon>
        <taxon>Rodentia</taxon>
        <taxon>Myomorpha</taxon>
        <taxon>Muroidea</taxon>
        <taxon>Cricetidae</taxon>
        <taxon>Cricetinae</taxon>
        <taxon>Phodopus</taxon>
    </lineage>
</organism>
<comment type="caution">
    <text evidence="1">The sequence shown here is derived from an EMBL/GenBank/DDBJ whole genome shotgun (WGS) entry which is preliminary data.</text>
</comment>
<evidence type="ECO:0000313" key="2">
    <source>
        <dbReference type="Proteomes" id="UP001152836"/>
    </source>
</evidence>
<protein>
    <submittedName>
        <fullName evidence="1">Gm28434 protein</fullName>
    </submittedName>
</protein>
<gene>
    <name evidence="1" type="primary">Gm28434</name>
    <name evidence="1" type="ORF">PHOROB_LOCUS12500</name>
</gene>
<reference evidence="1" key="1">
    <citation type="submission" date="2022-06" db="EMBL/GenBank/DDBJ databases">
        <authorList>
            <person name="Andreotti S."/>
            <person name="Wyler E."/>
        </authorList>
    </citation>
    <scope>NUCLEOTIDE SEQUENCE</scope>
</reference>
<dbReference type="AlphaFoldDB" id="A0AAU9ZUN0"/>
<evidence type="ECO:0000313" key="1">
    <source>
        <dbReference type="EMBL" id="CAH6886184.1"/>
    </source>
</evidence>
<dbReference type="Proteomes" id="UP001152836">
    <property type="component" value="Unassembled WGS sequence"/>
</dbReference>
<name>A0AAU9ZUN0_PHORO</name>
<sequence>MLTRSRICREVVLVTGTLQQDEGPGSMCCHLNLKCLLIRARKQC</sequence>
<proteinExistence type="predicted"/>
<accession>A0AAU9ZUN0</accession>